<proteinExistence type="predicted"/>
<keyword evidence="5" id="KW-1185">Reference proteome</keyword>
<organism evidence="4 5">
    <name type="scientific">Ureibacillus sinduriensis BLB-1 = JCM 15800</name>
    <dbReference type="NCBI Taxonomy" id="1384057"/>
    <lineage>
        <taxon>Bacteria</taxon>
        <taxon>Bacillati</taxon>
        <taxon>Bacillota</taxon>
        <taxon>Bacilli</taxon>
        <taxon>Bacillales</taxon>
        <taxon>Caryophanaceae</taxon>
        <taxon>Ureibacillus</taxon>
    </lineage>
</organism>
<dbReference type="PROSITE" id="PS50977">
    <property type="entry name" value="HTH_TETR_2"/>
    <property type="match status" value="1"/>
</dbReference>
<dbReference type="Gene3D" id="1.10.10.60">
    <property type="entry name" value="Homeodomain-like"/>
    <property type="match status" value="1"/>
</dbReference>
<reference evidence="4 5" key="1">
    <citation type="submission" date="2014-02" db="EMBL/GenBank/DDBJ databases">
        <title>Draft genome sequence of Lysinibacillus sinduriensis JCM 15800.</title>
        <authorList>
            <person name="Zhang F."/>
            <person name="Wang G."/>
            <person name="Zhang L."/>
        </authorList>
    </citation>
    <scope>NUCLEOTIDE SEQUENCE [LARGE SCALE GENOMIC DNA]</scope>
    <source>
        <strain evidence="4 5">JCM 15800</strain>
    </source>
</reference>
<evidence type="ECO:0000313" key="4">
    <source>
        <dbReference type="EMBL" id="KGR75795.1"/>
    </source>
</evidence>
<evidence type="ECO:0000259" key="3">
    <source>
        <dbReference type="PROSITE" id="PS50977"/>
    </source>
</evidence>
<dbReference type="Gene3D" id="1.10.357.10">
    <property type="entry name" value="Tetracycline Repressor, domain 2"/>
    <property type="match status" value="1"/>
</dbReference>
<dbReference type="Pfam" id="PF00440">
    <property type="entry name" value="TetR_N"/>
    <property type="match status" value="1"/>
</dbReference>
<dbReference type="GO" id="GO:0003677">
    <property type="term" value="F:DNA binding"/>
    <property type="evidence" value="ECO:0007669"/>
    <property type="project" value="UniProtKB-UniRule"/>
</dbReference>
<name>A0A0A3HX77_9BACL</name>
<dbReference type="Proteomes" id="UP000030408">
    <property type="component" value="Unassembled WGS sequence"/>
</dbReference>
<dbReference type="PANTHER" id="PTHR43479:SF11">
    <property type="entry name" value="ACREF_ENVCD OPERON REPRESSOR-RELATED"/>
    <property type="match status" value="1"/>
</dbReference>
<dbReference type="InterPro" id="IPR001647">
    <property type="entry name" value="HTH_TetR"/>
</dbReference>
<dbReference type="eggNOG" id="COG1309">
    <property type="taxonomic scope" value="Bacteria"/>
</dbReference>
<accession>A0A0A3HX77</accession>
<dbReference type="AlphaFoldDB" id="A0A0A3HX77"/>
<dbReference type="InterPro" id="IPR009057">
    <property type="entry name" value="Homeodomain-like_sf"/>
</dbReference>
<protein>
    <submittedName>
        <fullName evidence="4">TetR family transcriptional regulator</fullName>
    </submittedName>
</protein>
<evidence type="ECO:0000256" key="2">
    <source>
        <dbReference type="PROSITE-ProRule" id="PRU00335"/>
    </source>
</evidence>
<dbReference type="InterPro" id="IPR036271">
    <property type="entry name" value="Tet_transcr_reg_TetR-rel_C_sf"/>
</dbReference>
<dbReference type="InterPro" id="IPR041490">
    <property type="entry name" value="KstR2_TetR_C"/>
</dbReference>
<feature type="domain" description="HTH tetR-type" evidence="3">
    <location>
        <begin position="6"/>
        <end position="66"/>
    </location>
</feature>
<gene>
    <name evidence="4" type="ORF">CD33_09845</name>
</gene>
<comment type="caution">
    <text evidence="4">The sequence shown here is derived from an EMBL/GenBank/DDBJ whole genome shotgun (WGS) entry which is preliminary data.</text>
</comment>
<dbReference type="PANTHER" id="PTHR43479">
    <property type="entry name" value="ACREF/ENVCD OPERON REPRESSOR-RELATED"/>
    <property type="match status" value="1"/>
</dbReference>
<dbReference type="PRINTS" id="PR00455">
    <property type="entry name" value="HTHTETR"/>
</dbReference>
<evidence type="ECO:0000313" key="5">
    <source>
        <dbReference type="Proteomes" id="UP000030408"/>
    </source>
</evidence>
<dbReference type="RefSeq" id="WP_036200343.1">
    <property type="nucleotide sequence ID" value="NZ_AVCY01000007.1"/>
</dbReference>
<dbReference type="Pfam" id="PF17932">
    <property type="entry name" value="TetR_C_24"/>
    <property type="match status" value="1"/>
</dbReference>
<dbReference type="EMBL" id="JPVO01000049">
    <property type="protein sequence ID" value="KGR75795.1"/>
    <property type="molecule type" value="Genomic_DNA"/>
</dbReference>
<dbReference type="SUPFAM" id="SSF48498">
    <property type="entry name" value="Tetracyclin repressor-like, C-terminal domain"/>
    <property type="match status" value="1"/>
</dbReference>
<dbReference type="SUPFAM" id="SSF46689">
    <property type="entry name" value="Homeodomain-like"/>
    <property type="match status" value="1"/>
</dbReference>
<sequence length="209" mass="24388">MKLVVQSLKERIIETALDLFQQKGYHGVSVDEIVETAGTSKGGFYHKFKSKDALLYEIHDVFISHVLNETKIAYDENETPIDKVCAMLYAFTNVFDVYQRHITVFYDESAYLPHELKIIIKEKRTEYRKLIEQVIEDGKKSGHFRPEISTTITTMAIIGLVNWTYKWYRQNGSLTMKEITLHFNDLILRGILTEQGNQEAKDKKYILQE</sequence>
<dbReference type="InterPro" id="IPR050624">
    <property type="entry name" value="HTH-type_Tx_Regulator"/>
</dbReference>
<evidence type="ECO:0000256" key="1">
    <source>
        <dbReference type="ARBA" id="ARBA00023125"/>
    </source>
</evidence>
<feature type="DNA-binding region" description="H-T-H motif" evidence="2">
    <location>
        <begin position="29"/>
        <end position="48"/>
    </location>
</feature>
<dbReference type="STRING" id="1384057.CD33_09845"/>
<keyword evidence="1 2" id="KW-0238">DNA-binding</keyword>